<proteinExistence type="predicted"/>
<protein>
    <submittedName>
        <fullName evidence="1">Uncharacterized protein</fullName>
    </submittedName>
</protein>
<evidence type="ECO:0000313" key="1">
    <source>
        <dbReference type="EMBL" id="KAG2494252.1"/>
    </source>
</evidence>
<gene>
    <name evidence="1" type="ORF">HYH03_007607</name>
</gene>
<reference evidence="1" key="1">
    <citation type="journal article" date="2020" name="bioRxiv">
        <title>Comparative genomics of Chlamydomonas.</title>
        <authorList>
            <person name="Craig R.J."/>
            <person name="Hasan A.R."/>
            <person name="Ness R.W."/>
            <person name="Keightley P.D."/>
        </authorList>
    </citation>
    <scope>NUCLEOTIDE SEQUENCE</scope>
    <source>
        <strain evidence="1">CCAP 11/70</strain>
    </source>
</reference>
<accession>A0A835Y077</accession>
<dbReference type="EMBL" id="JAEHOE010000032">
    <property type="protein sequence ID" value="KAG2494252.1"/>
    <property type="molecule type" value="Genomic_DNA"/>
</dbReference>
<dbReference type="AlphaFoldDB" id="A0A835Y077"/>
<comment type="caution">
    <text evidence="1">The sequence shown here is derived from an EMBL/GenBank/DDBJ whole genome shotgun (WGS) entry which is preliminary data.</text>
</comment>
<organism evidence="1 2">
    <name type="scientific">Edaphochlamys debaryana</name>
    <dbReference type="NCBI Taxonomy" id="47281"/>
    <lineage>
        <taxon>Eukaryota</taxon>
        <taxon>Viridiplantae</taxon>
        <taxon>Chlorophyta</taxon>
        <taxon>core chlorophytes</taxon>
        <taxon>Chlorophyceae</taxon>
        <taxon>CS clade</taxon>
        <taxon>Chlamydomonadales</taxon>
        <taxon>Chlamydomonadales incertae sedis</taxon>
        <taxon>Edaphochlamys</taxon>
    </lineage>
</organism>
<keyword evidence="2" id="KW-1185">Reference proteome</keyword>
<evidence type="ECO:0000313" key="2">
    <source>
        <dbReference type="Proteomes" id="UP000612055"/>
    </source>
</evidence>
<dbReference type="Proteomes" id="UP000612055">
    <property type="component" value="Unassembled WGS sequence"/>
</dbReference>
<sequence length="354" mass="36899">MRWKPPRPFRPPSPPKACLNLVQGPFENFRSIDWNDSSFTAAGAKPLSGMRWWGSPALRVTGLQCAFGGAYPAGAVHGTTAVGPVGGIALAQGLGEYFSSASVTHSRDLVWGFTLTTSAGRRLDVGNLAPSPSYNATVSNAKPCVPYAVRLLYTAGSFYPGTEVGLIGSISFVWGALPAPRPPLPPAPPSPLGCTSDLFQGPFGNQTYVPWDDAPFSANGSKPITAMRWWGSGAARVTGVQFAFGGAYPAGSAHGSFGIGPFGFSLAAAAGEYFSTALVNHSPGHVWGFRLVTNGGRSVDAGVMGPVGPPYNSTVSYATPCGLPYPVRLFYTQGGAYPADPGWISSMAFVWGPV</sequence>
<name>A0A835Y077_9CHLO</name>